<dbReference type="EMBL" id="FNAN01000009">
    <property type="protein sequence ID" value="SDF23920.1"/>
    <property type="molecule type" value="Genomic_DNA"/>
</dbReference>
<evidence type="ECO:0000313" key="6">
    <source>
        <dbReference type="EMBL" id="SDF23920.1"/>
    </source>
</evidence>
<accession>A0A1G7JG59</accession>
<keyword evidence="2" id="KW-0812">Transmembrane</keyword>
<gene>
    <name evidence="6" type="ORF">SAMN04487996_109283</name>
</gene>
<evidence type="ECO:0000256" key="3">
    <source>
        <dbReference type="ARBA" id="ARBA00022989"/>
    </source>
</evidence>
<dbReference type="STRING" id="659014.SAMN04487996_109283"/>
<proteinExistence type="predicted"/>
<comment type="subcellular location">
    <subcellularLocation>
        <location evidence="1">Endomembrane system</location>
        <topology evidence="1">Multi-pass membrane protein</topology>
    </subcellularLocation>
</comment>
<evidence type="ECO:0000256" key="4">
    <source>
        <dbReference type="ARBA" id="ARBA00023136"/>
    </source>
</evidence>
<protein>
    <submittedName>
        <fullName evidence="6">Uncharacterized membrane protein YkvA, DUF1232 family</fullName>
    </submittedName>
</protein>
<dbReference type="GO" id="GO:0012505">
    <property type="term" value="C:endomembrane system"/>
    <property type="evidence" value="ECO:0007669"/>
    <property type="project" value="UniProtKB-SubCell"/>
</dbReference>
<dbReference type="InterPro" id="IPR010652">
    <property type="entry name" value="DUF1232"/>
</dbReference>
<keyword evidence="7" id="KW-1185">Reference proteome</keyword>
<organism evidence="6 7">
    <name type="scientific">Dyadobacter soli</name>
    <dbReference type="NCBI Taxonomy" id="659014"/>
    <lineage>
        <taxon>Bacteria</taxon>
        <taxon>Pseudomonadati</taxon>
        <taxon>Bacteroidota</taxon>
        <taxon>Cytophagia</taxon>
        <taxon>Cytophagales</taxon>
        <taxon>Spirosomataceae</taxon>
        <taxon>Dyadobacter</taxon>
    </lineage>
</organism>
<dbReference type="Pfam" id="PF06803">
    <property type="entry name" value="DUF1232"/>
    <property type="match status" value="1"/>
</dbReference>
<evidence type="ECO:0000313" key="7">
    <source>
        <dbReference type="Proteomes" id="UP000198748"/>
    </source>
</evidence>
<sequence>MKDQSMISRILESIFFRKATGKAGRYARNSSRLFELVRDVIGKLQTIGFKGNLAEFQSSVQLLLRMVKAYASGEYRQLPWKSLVSIVAVLIYFVSPIDLIPDFLPVIGITDDVALVVWLIKTLGDDIAKFADWEKASKTINIG</sequence>
<reference evidence="7" key="1">
    <citation type="submission" date="2016-10" db="EMBL/GenBank/DDBJ databases">
        <authorList>
            <person name="Varghese N."/>
            <person name="Submissions S."/>
        </authorList>
    </citation>
    <scope>NUCLEOTIDE SEQUENCE [LARGE SCALE GENOMIC DNA]</scope>
    <source>
        <strain evidence="7">DSM 25329</strain>
    </source>
</reference>
<name>A0A1G7JG59_9BACT</name>
<dbReference type="Proteomes" id="UP000198748">
    <property type="component" value="Unassembled WGS sequence"/>
</dbReference>
<evidence type="ECO:0000256" key="2">
    <source>
        <dbReference type="ARBA" id="ARBA00022692"/>
    </source>
</evidence>
<evidence type="ECO:0000256" key="1">
    <source>
        <dbReference type="ARBA" id="ARBA00004127"/>
    </source>
</evidence>
<feature type="domain" description="DUF1232" evidence="5">
    <location>
        <begin position="83"/>
        <end position="118"/>
    </location>
</feature>
<dbReference type="AlphaFoldDB" id="A0A1G7JG59"/>
<keyword evidence="3" id="KW-1133">Transmembrane helix</keyword>
<evidence type="ECO:0000259" key="5">
    <source>
        <dbReference type="Pfam" id="PF06803"/>
    </source>
</evidence>
<keyword evidence="4" id="KW-0472">Membrane</keyword>